<dbReference type="InterPro" id="IPR011011">
    <property type="entry name" value="Znf_FYVE_PHD"/>
</dbReference>
<proteinExistence type="predicted"/>
<dbReference type="Gene3D" id="3.30.40.10">
    <property type="entry name" value="Zinc/RING finger domain, C3HC4 (zinc finger)"/>
    <property type="match status" value="1"/>
</dbReference>
<dbReference type="EMBL" id="CAADRA010007559">
    <property type="protein sequence ID" value="VFU02053.1"/>
    <property type="molecule type" value="Genomic_DNA"/>
</dbReference>
<evidence type="ECO:0000256" key="3">
    <source>
        <dbReference type="ARBA" id="ARBA00022833"/>
    </source>
</evidence>
<evidence type="ECO:0000313" key="6">
    <source>
        <dbReference type="EMBL" id="KAF0682477.1"/>
    </source>
</evidence>
<dbReference type="OrthoDB" id="10262564at2759"/>
<reference evidence="6" key="2">
    <citation type="submission" date="2019-06" db="EMBL/GenBank/DDBJ databases">
        <title>Genomics analysis of Aphanomyces spp. identifies a new class of oomycete effector associated with host adaptation.</title>
        <authorList>
            <person name="Gaulin E."/>
        </authorList>
    </citation>
    <scope>NUCLEOTIDE SEQUENCE</scope>
    <source>
        <strain evidence="6">CBS 578.67</strain>
    </source>
</reference>
<reference evidence="7 8" key="1">
    <citation type="submission" date="2019-03" db="EMBL/GenBank/DDBJ databases">
        <authorList>
            <person name="Gaulin E."/>
            <person name="Dumas B."/>
        </authorList>
    </citation>
    <scope>NUCLEOTIDE SEQUENCE [LARGE SCALE GENOMIC DNA]</scope>
    <source>
        <strain evidence="7">CBS 568.67</strain>
    </source>
</reference>
<gene>
    <name evidence="7" type="primary">Aste57867_25429</name>
    <name evidence="6" type="ORF">As57867_025350</name>
    <name evidence="7" type="ORF">ASTE57867_25429</name>
</gene>
<dbReference type="SMART" id="SM00396">
    <property type="entry name" value="ZnF_UBR1"/>
    <property type="match status" value="1"/>
</dbReference>
<dbReference type="SUPFAM" id="SSF57903">
    <property type="entry name" value="FYVE/PHD zinc finger"/>
    <property type="match status" value="1"/>
</dbReference>
<dbReference type="GO" id="GO:0005737">
    <property type="term" value="C:cytoplasm"/>
    <property type="evidence" value="ECO:0007669"/>
    <property type="project" value="TreeGrafter"/>
</dbReference>
<keyword evidence="8" id="KW-1185">Reference proteome</keyword>
<dbReference type="Pfam" id="PF02207">
    <property type="entry name" value="zf-UBR"/>
    <property type="match status" value="1"/>
</dbReference>
<evidence type="ECO:0000313" key="8">
    <source>
        <dbReference type="Proteomes" id="UP000332933"/>
    </source>
</evidence>
<evidence type="ECO:0000313" key="7">
    <source>
        <dbReference type="EMBL" id="VFU02053.1"/>
    </source>
</evidence>
<dbReference type="AlphaFoldDB" id="A0A485LXW7"/>
<dbReference type="InterPro" id="IPR013083">
    <property type="entry name" value="Znf_RING/FYVE/PHD"/>
</dbReference>
<feature type="domain" description="UBR-type" evidence="5">
    <location>
        <begin position="35"/>
        <end position="107"/>
    </location>
</feature>
<evidence type="ECO:0000256" key="2">
    <source>
        <dbReference type="ARBA" id="ARBA00022771"/>
    </source>
</evidence>
<evidence type="ECO:0000259" key="5">
    <source>
        <dbReference type="PROSITE" id="PS51157"/>
    </source>
</evidence>
<dbReference type="EMBL" id="VJMH01007533">
    <property type="protein sequence ID" value="KAF0682477.1"/>
    <property type="molecule type" value="Genomic_DNA"/>
</dbReference>
<dbReference type="PANTHER" id="PTHR13513">
    <property type="entry name" value="E3 UBIQUITIN-PROTEIN LIGASE UBR7"/>
    <property type="match status" value="1"/>
</dbReference>
<name>A0A485LXW7_9STRA</name>
<keyword evidence="1" id="KW-0479">Metal-binding</keyword>
<dbReference type="PROSITE" id="PS51157">
    <property type="entry name" value="ZF_UBR"/>
    <property type="match status" value="1"/>
</dbReference>
<keyword evidence="3" id="KW-0862">Zinc</keyword>
<dbReference type="GO" id="GO:0008270">
    <property type="term" value="F:zinc ion binding"/>
    <property type="evidence" value="ECO:0007669"/>
    <property type="project" value="UniProtKB-KW"/>
</dbReference>
<organism evidence="7 8">
    <name type="scientific">Aphanomyces stellatus</name>
    <dbReference type="NCBI Taxonomy" id="120398"/>
    <lineage>
        <taxon>Eukaryota</taxon>
        <taxon>Sar</taxon>
        <taxon>Stramenopiles</taxon>
        <taxon>Oomycota</taxon>
        <taxon>Saprolegniomycetes</taxon>
        <taxon>Saprolegniales</taxon>
        <taxon>Verrucalvaceae</taxon>
        <taxon>Aphanomyces</taxon>
    </lineage>
</organism>
<accession>A0A485LXW7</accession>
<dbReference type="GO" id="GO:0061630">
    <property type="term" value="F:ubiquitin protein ligase activity"/>
    <property type="evidence" value="ECO:0007669"/>
    <property type="project" value="InterPro"/>
</dbReference>
<dbReference type="PANTHER" id="PTHR13513:SF9">
    <property type="entry name" value="E3 UBIQUITIN-PROTEIN LIGASE UBR7-RELATED"/>
    <property type="match status" value="1"/>
</dbReference>
<evidence type="ECO:0000256" key="1">
    <source>
        <dbReference type="ARBA" id="ARBA00022723"/>
    </source>
</evidence>
<sequence length="334" mass="37213">MAGKDEVEVTLAEVLEEDASLVETADAVLGEASATHCSFPDGYIRQALYSCLTCQTSTKADAGLCLACSLTCHADHELVELYTKRHFRCDCGNEKFANATSCKLYEGKDRVNAENVYSQNFKGLYCACHRPYPDPDRTTPEVMIQCIICEDWLHEEHLYADSTTAPPNADHDFDEMICRACMSTHAFLYQYVDMPESDDEITCPLAESDPVPPSPPTPTFWTQGWRATLCKCDACLARYASLKCDFLLDEADSLLAYEEAARANQEDAAAAGENAFKRELTHEQQVEMALGYEHMASSLKEYLSGFAASGQTVKAEDIQGFFETLRATKRQKRE</sequence>
<dbReference type="InterPro" id="IPR047506">
    <property type="entry name" value="UBR7-like_UBR-box"/>
</dbReference>
<evidence type="ECO:0000256" key="4">
    <source>
        <dbReference type="PROSITE-ProRule" id="PRU00508"/>
    </source>
</evidence>
<dbReference type="Proteomes" id="UP000332933">
    <property type="component" value="Unassembled WGS sequence"/>
</dbReference>
<feature type="zinc finger region" description="UBR-type" evidence="4">
    <location>
        <begin position="35"/>
        <end position="107"/>
    </location>
</feature>
<protein>
    <submittedName>
        <fullName evidence="7">Aste57867_25429 protein</fullName>
    </submittedName>
</protein>
<keyword evidence="2" id="KW-0863">Zinc-finger</keyword>
<dbReference type="CDD" id="cd19677">
    <property type="entry name" value="UBR-box_UBR7"/>
    <property type="match status" value="1"/>
</dbReference>
<dbReference type="InterPro" id="IPR003126">
    <property type="entry name" value="Znf_UBR"/>
</dbReference>
<dbReference type="InterPro" id="IPR040204">
    <property type="entry name" value="UBR7"/>
</dbReference>
<dbReference type="CDD" id="cd15542">
    <property type="entry name" value="PHD_UBR7"/>
    <property type="match status" value="1"/>
</dbReference>